<evidence type="ECO:0000313" key="5">
    <source>
        <dbReference type="Proteomes" id="UP000198977"/>
    </source>
</evidence>
<dbReference type="SMART" id="SM00862">
    <property type="entry name" value="Trans_reg_C"/>
    <property type="match status" value="1"/>
</dbReference>
<reference evidence="4 5" key="1">
    <citation type="submission" date="2016-10" db="EMBL/GenBank/DDBJ databases">
        <authorList>
            <person name="de Groot N.N."/>
        </authorList>
    </citation>
    <scope>NUCLEOTIDE SEQUENCE [LARGE SCALE GENOMIC DNA]</scope>
    <source>
        <strain evidence="4 5">DSM 11443</strain>
    </source>
</reference>
<evidence type="ECO:0000259" key="3">
    <source>
        <dbReference type="PROSITE" id="PS51755"/>
    </source>
</evidence>
<dbReference type="GO" id="GO:0006355">
    <property type="term" value="P:regulation of DNA-templated transcription"/>
    <property type="evidence" value="ECO:0007669"/>
    <property type="project" value="InterPro"/>
</dbReference>
<feature type="DNA-binding region" description="OmpR/PhoB-type" evidence="2">
    <location>
        <begin position="1"/>
        <end position="98"/>
    </location>
</feature>
<dbReference type="SUPFAM" id="SSF46894">
    <property type="entry name" value="C-terminal effector domain of the bipartite response regulators"/>
    <property type="match status" value="1"/>
</dbReference>
<dbReference type="InterPro" id="IPR001867">
    <property type="entry name" value="OmpR/PhoB-type_DNA-bd"/>
</dbReference>
<dbReference type="Pfam" id="PF00486">
    <property type="entry name" value="Trans_reg_C"/>
    <property type="match status" value="1"/>
</dbReference>
<evidence type="ECO:0000313" key="4">
    <source>
        <dbReference type="EMBL" id="SFE52432.1"/>
    </source>
</evidence>
<dbReference type="InterPro" id="IPR036388">
    <property type="entry name" value="WH-like_DNA-bd_sf"/>
</dbReference>
<dbReference type="InterPro" id="IPR016032">
    <property type="entry name" value="Sig_transdc_resp-reg_C-effctor"/>
</dbReference>
<proteinExistence type="predicted"/>
<dbReference type="RefSeq" id="WP_093924073.1">
    <property type="nucleotide sequence ID" value="NZ_FOMW01000008.1"/>
</dbReference>
<keyword evidence="1 2" id="KW-0238">DNA-binding</keyword>
<dbReference type="STRING" id="74348.SAMN04488523_10824"/>
<dbReference type="Gene3D" id="1.10.10.10">
    <property type="entry name" value="Winged helix-like DNA-binding domain superfamily/Winged helix DNA-binding domain"/>
    <property type="match status" value="1"/>
</dbReference>
<dbReference type="AlphaFoldDB" id="A0A1I2B8A0"/>
<dbReference type="CDD" id="cd00383">
    <property type="entry name" value="trans_reg_C"/>
    <property type="match status" value="1"/>
</dbReference>
<gene>
    <name evidence="4" type="ORF">SAMN04488523_10824</name>
</gene>
<dbReference type="SUPFAM" id="SSF81901">
    <property type="entry name" value="HCP-like"/>
    <property type="match status" value="1"/>
</dbReference>
<dbReference type="EMBL" id="FOMW01000008">
    <property type="protein sequence ID" value="SFE52432.1"/>
    <property type="molecule type" value="Genomic_DNA"/>
</dbReference>
<dbReference type="GO" id="GO:0003677">
    <property type="term" value="F:DNA binding"/>
    <property type="evidence" value="ECO:0007669"/>
    <property type="project" value="UniProtKB-UniRule"/>
</dbReference>
<dbReference type="GO" id="GO:0000160">
    <property type="term" value="P:phosphorelay signal transduction system"/>
    <property type="evidence" value="ECO:0007669"/>
    <property type="project" value="InterPro"/>
</dbReference>
<evidence type="ECO:0000256" key="2">
    <source>
        <dbReference type="PROSITE-ProRule" id="PRU01091"/>
    </source>
</evidence>
<dbReference type="Proteomes" id="UP000198977">
    <property type="component" value="Unassembled WGS sequence"/>
</dbReference>
<dbReference type="InterPro" id="IPR011990">
    <property type="entry name" value="TPR-like_helical_dom_sf"/>
</dbReference>
<feature type="domain" description="OmpR/PhoB-type" evidence="3">
    <location>
        <begin position="1"/>
        <end position="98"/>
    </location>
</feature>
<dbReference type="OrthoDB" id="54411at2"/>
<evidence type="ECO:0000256" key="1">
    <source>
        <dbReference type="ARBA" id="ARBA00023125"/>
    </source>
</evidence>
<protein>
    <submittedName>
        <fullName evidence="4">DNA-binding winged helix-turn-helix (WHTH) domain-containing protein</fullName>
    </submittedName>
</protein>
<name>A0A1I2B8A0_9RHOB</name>
<accession>A0A1I2B8A0</accession>
<dbReference type="Gene3D" id="3.40.50.10070">
    <property type="entry name" value="TolB, N-terminal domain"/>
    <property type="match status" value="1"/>
</dbReference>
<sequence>MRYEFEPFTLDIDRGLLLKSGEDLAIEPRALELLSLLVVNQDRVVNKDEIVEKIWGGRIVSEAAISTVIKTTRKVLGDDGVTQKYIRTLRGRGVRFVGIAHVALPAQAKASEAQMPTDDTMADSGRPSIAILPFRMVGYSEAYSAIADAIPTELISCLSRLRWLTVISRGSTFRFRHDDPDLSAIHAILGAHYCLTGLVEIYGAVIAVSVELSDTRTQAVIWSERFSGTVSDVNKTRNEIVTHVISALELHVPLNEAKRARLRPPENLDAWGIYHLGLQHMYRFNKTDNQIAAGHFECATQLEPGFARAYAARSFTSFQTAFLRYTTDTTQDVSDARRFAEKCVEIDPVDPFGNFTLGRAHWLRGDPEAGMPWIDRSVELSPNFAQGFYAHGWADVMAGRGTEALAQLEKAIALSPLDPLLYAMQCARGLAYLQLEDYDNAFLWAEKGARAPGAHFLIRAIAAMICKIRGDDEKAQYWAKAMRERRPDTSVAMFFNAFPFENTEIRALMASALVSVGLKND</sequence>
<dbReference type="Gene3D" id="1.25.40.10">
    <property type="entry name" value="Tetratricopeptide repeat domain"/>
    <property type="match status" value="1"/>
</dbReference>
<dbReference type="PROSITE" id="PS51755">
    <property type="entry name" value="OMPR_PHOB"/>
    <property type="match status" value="1"/>
</dbReference>
<organism evidence="4 5">
    <name type="scientific">Sulfitobacter brevis</name>
    <dbReference type="NCBI Taxonomy" id="74348"/>
    <lineage>
        <taxon>Bacteria</taxon>
        <taxon>Pseudomonadati</taxon>
        <taxon>Pseudomonadota</taxon>
        <taxon>Alphaproteobacteria</taxon>
        <taxon>Rhodobacterales</taxon>
        <taxon>Roseobacteraceae</taxon>
        <taxon>Sulfitobacter</taxon>
    </lineage>
</organism>
<keyword evidence="5" id="KW-1185">Reference proteome</keyword>